<dbReference type="AlphaFoldDB" id="A0A0L0VTB8"/>
<dbReference type="PANTHER" id="PTHR33099:SF7">
    <property type="entry name" value="MYND-TYPE DOMAIN-CONTAINING PROTEIN"/>
    <property type="match status" value="1"/>
</dbReference>
<dbReference type="InterPro" id="IPR044862">
    <property type="entry name" value="Pro_4_hyd_alph_FE2OG_OXY"/>
</dbReference>
<gene>
    <name evidence="3" type="ORF">PSTG_04479</name>
</gene>
<organism evidence="3 4">
    <name type="scientific">Puccinia striiformis f. sp. tritici PST-78</name>
    <dbReference type="NCBI Taxonomy" id="1165861"/>
    <lineage>
        <taxon>Eukaryota</taxon>
        <taxon>Fungi</taxon>
        <taxon>Dikarya</taxon>
        <taxon>Basidiomycota</taxon>
        <taxon>Pucciniomycotina</taxon>
        <taxon>Pucciniomycetes</taxon>
        <taxon>Pucciniales</taxon>
        <taxon>Pucciniaceae</taxon>
        <taxon>Puccinia</taxon>
    </lineage>
</organism>
<evidence type="ECO:0000259" key="2">
    <source>
        <dbReference type="Pfam" id="PF13640"/>
    </source>
</evidence>
<keyword evidence="4" id="KW-1185">Reference proteome</keyword>
<feature type="region of interest" description="Disordered" evidence="1">
    <location>
        <begin position="122"/>
        <end position="146"/>
    </location>
</feature>
<protein>
    <recommendedName>
        <fullName evidence="2">Prolyl 4-hydroxylase alpha subunit Fe(2+) 2OG dioxygenase domain-containing protein</fullName>
    </recommendedName>
</protein>
<sequence>MEKKPYSLVTRIIVGSLGQEFMQLRKIGMWFAVARDPPTGFGLVASHVYEQTCRLRSGSLLRSFGGATCIPGAQSPARTGALSWQCEIPEVDRRGKGFGVPFKSWTHNSSTNKLISESVRSVPNAARKSPQANSNTRHPNTSGNISAEHLDYDANLKEDLANAFEAITTPGTFAAWEALPTTPPAGLHVDGVGNIALPLREGQLRQLIAQSHQAPFGRRSQTVIDESVRKTWEINRNQLRFLNPAWQGYVLDLCKRVATSLGIDGPIRSELYKMLIYEKGAMFKPHTDTEKTLGMFGTLIICLPSAHTGGEVVVKHNGQCKTLRTSDASQSFACWYSDVTHEVLPVQSGYRCVLTYNLAIQPDLPRPAASALGFQQELLRRTLKIWLRDLVTCDVESHLYYALEHEYTEAAMSLQALKAEDFARVQGIRDLTAELPFVVFLALLEKQEEGPVKQDWRGINCYHKRRRYQRDDGDANYDKVDDGRTHVIGYVIDTTHVVKSLHSLDGTIIANDFAFDMKMCIEEDPFLDINVTAEHFQPYTGNEGPEATHWYRRATLVIVPYESLGEYLSSCASDHEYQNINTHAALAYFGQMCTLGSVQKPLLDAINDLCRMDSSNHFSPAIQEDILKAALQHSHYELFQTVGERHKGKLPITFFDWAKEWLDGLPAADRVDKYHSWIPLLIRGYPSIATRLNAIESMSDPADYASVPQTEPRSAPWAAGLVRECIDMLFSATALPTEADASMVVSAIFKINDTWTKTSALLISIYECFPQPQAAAFLLACLSEIKTLGEAALVPLSDLQKLRRNLSVRIFTRERTPLNIIAASSHWNSQTRPKVTPKALVQFACDLCDMSSTHARDLLQPFIEEISTCSTRFSADDMSKFWMPFLYQLIPALASRGVVLETTPYQNLTRELSVSWLRKTLRSCPEAGINTRSRQVNCSCADCDDLNEFLQDTCQDVIRFKVAEAGRKHLTTKLVSAGITDKCRQHIERIGSPHTLVITKRHTLQQAIDKWERREKKLYADLANNIQPEHLVSLLGADDAVRIRWLAGLR</sequence>
<dbReference type="Pfam" id="PF13640">
    <property type="entry name" value="2OG-FeII_Oxy_3"/>
    <property type="match status" value="1"/>
</dbReference>
<evidence type="ECO:0000313" key="3">
    <source>
        <dbReference type="EMBL" id="KNF02270.1"/>
    </source>
</evidence>
<feature type="domain" description="Prolyl 4-hydroxylase alpha subunit Fe(2+) 2OG dioxygenase" evidence="2">
    <location>
        <begin position="274"/>
        <end position="357"/>
    </location>
</feature>
<evidence type="ECO:0000313" key="4">
    <source>
        <dbReference type="Proteomes" id="UP000054564"/>
    </source>
</evidence>
<comment type="caution">
    <text evidence="3">The sequence shown here is derived from an EMBL/GenBank/DDBJ whole genome shotgun (WGS) entry which is preliminary data.</text>
</comment>
<accession>A0A0L0VTB8</accession>
<dbReference type="OrthoDB" id="27483at2759"/>
<dbReference type="Gene3D" id="2.60.120.620">
    <property type="entry name" value="q2cbj1_9rhob like domain"/>
    <property type="match status" value="1"/>
</dbReference>
<evidence type="ECO:0000256" key="1">
    <source>
        <dbReference type="SAM" id="MobiDB-lite"/>
    </source>
</evidence>
<reference evidence="4" key="1">
    <citation type="submission" date="2014-03" db="EMBL/GenBank/DDBJ databases">
        <title>The Genome Sequence of Puccinia striiformis f. sp. tritici PST-78.</title>
        <authorList>
            <consortium name="The Broad Institute Genome Sequencing Platform"/>
            <person name="Cuomo C."/>
            <person name="Hulbert S."/>
            <person name="Chen X."/>
            <person name="Walker B."/>
            <person name="Young S.K."/>
            <person name="Zeng Q."/>
            <person name="Gargeya S."/>
            <person name="Fitzgerald M."/>
            <person name="Haas B."/>
            <person name="Abouelleil A."/>
            <person name="Alvarado L."/>
            <person name="Arachchi H.M."/>
            <person name="Berlin A.M."/>
            <person name="Chapman S.B."/>
            <person name="Goldberg J."/>
            <person name="Griggs A."/>
            <person name="Gujja S."/>
            <person name="Hansen M."/>
            <person name="Howarth C."/>
            <person name="Imamovic A."/>
            <person name="Larimer J."/>
            <person name="McCowan C."/>
            <person name="Montmayeur A."/>
            <person name="Murphy C."/>
            <person name="Neiman D."/>
            <person name="Pearson M."/>
            <person name="Priest M."/>
            <person name="Roberts A."/>
            <person name="Saif S."/>
            <person name="Shea T."/>
            <person name="Sisk P."/>
            <person name="Sykes S."/>
            <person name="Wortman J."/>
            <person name="Nusbaum C."/>
            <person name="Birren B."/>
        </authorList>
    </citation>
    <scope>NUCLEOTIDE SEQUENCE [LARGE SCALE GENOMIC DNA]</scope>
    <source>
        <strain evidence="4">race PST-78</strain>
    </source>
</reference>
<feature type="compositionally biased region" description="Polar residues" evidence="1">
    <location>
        <begin position="130"/>
        <end position="145"/>
    </location>
</feature>
<proteinExistence type="predicted"/>
<dbReference type="EMBL" id="AJIL01000024">
    <property type="protein sequence ID" value="KNF02270.1"/>
    <property type="molecule type" value="Genomic_DNA"/>
</dbReference>
<dbReference type="Proteomes" id="UP000054564">
    <property type="component" value="Unassembled WGS sequence"/>
</dbReference>
<name>A0A0L0VTB8_9BASI</name>
<dbReference type="PANTHER" id="PTHR33099">
    <property type="entry name" value="FE2OG DIOXYGENASE DOMAIN-CONTAINING PROTEIN"/>
    <property type="match status" value="1"/>
</dbReference>